<evidence type="ECO:0000313" key="2">
    <source>
        <dbReference type="EMBL" id="KAF2206624.1"/>
    </source>
</evidence>
<dbReference type="AlphaFoldDB" id="A0A6A6EZV3"/>
<keyword evidence="1" id="KW-0472">Membrane</keyword>
<keyword evidence="1" id="KW-0812">Transmembrane</keyword>
<gene>
    <name evidence="2" type="ORF">CERZMDRAFT_89122</name>
</gene>
<name>A0A6A6EZV3_9PEZI</name>
<proteinExistence type="predicted"/>
<sequence length="231" mass="25680">MFVSTQAEKNDVASLSPPKLARALVRWKARSERESRSCAEYENMVELTGAGLVVDSYLAGKRGRLFAGVRSIRQVRIRHGGRGSLGKLLLLLLIIIIIIIIIIISSTVKRYMYRQDSPGLRSPVHTATKRVSGSEVRRQANSVLHWKARKDEESCRGICRKTACLTSQGAVMMNSNRVEGSIVHVDCCTASMMRQQHAPITHTMHEKGAAGRDFSLLLAACMYSILLTWRG</sequence>
<protein>
    <submittedName>
        <fullName evidence="2">Uncharacterized protein</fullName>
    </submittedName>
</protein>
<dbReference type="Proteomes" id="UP000799539">
    <property type="component" value="Unassembled WGS sequence"/>
</dbReference>
<keyword evidence="1" id="KW-1133">Transmembrane helix</keyword>
<dbReference type="EMBL" id="ML992716">
    <property type="protein sequence ID" value="KAF2206624.1"/>
    <property type="molecule type" value="Genomic_DNA"/>
</dbReference>
<organism evidence="2 3">
    <name type="scientific">Cercospora zeae-maydis SCOH1-5</name>
    <dbReference type="NCBI Taxonomy" id="717836"/>
    <lineage>
        <taxon>Eukaryota</taxon>
        <taxon>Fungi</taxon>
        <taxon>Dikarya</taxon>
        <taxon>Ascomycota</taxon>
        <taxon>Pezizomycotina</taxon>
        <taxon>Dothideomycetes</taxon>
        <taxon>Dothideomycetidae</taxon>
        <taxon>Mycosphaerellales</taxon>
        <taxon>Mycosphaerellaceae</taxon>
        <taxon>Cercospora</taxon>
    </lineage>
</organism>
<evidence type="ECO:0000256" key="1">
    <source>
        <dbReference type="SAM" id="Phobius"/>
    </source>
</evidence>
<feature type="transmembrane region" description="Helical" evidence="1">
    <location>
        <begin position="88"/>
        <end position="108"/>
    </location>
</feature>
<accession>A0A6A6EZV3</accession>
<reference evidence="2" key="1">
    <citation type="journal article" date="2020" name="Stud. Mycol.">
        <title>101 Dothideomycetes genomes: a test case for predicting lifestyles and emergence of pathogens.</title>
        <authorList>
            <person name="Haridas S."/>
            <person name="Albert R."/>
            <person name="Binder M."/>
            <person name="Bloem J."/>
            <person name="Labutti K."/>
            <person name="Salamov A."/>
            <person name="Andreopoulos B."/>
            <person name="Baker S."/>
            <person name="Barry K."/>
            <person name="Bills G."/>
            <person name="Bluhm B."/>
            <person name="Cannon C."/>
            <person name="Castanera R."/>
            <person name="Culley D."/>
            <person name="Daum C."/>
            <person name="Ezra D."/>
            <person name="Gonzalez J."/>
            <person name="Henrissat B."/>
            <person name="Kuo A."/>
            <person name="Liang C."/>
            <person name="Lipzen A."/>
            <person name="Lutzoni F."/>
            <person name="Magnuson J."/>
            <person name="Mondo S."/>
            <person name="Nolan M."/>
            <person name="Ohm R."/>
            <person name="Pangilinan J."/>
            <person name="Park H.-J."/>
            <person name="Ramirez L."/>
            <person name="Alfaro M."/>
            <person name="Sun H."/>
            <person name="Tritt A."/>
            <person name="Yoshinaga Y."/>
            <person name="Zwiers L.-H."/>
            <person name="Turgeon B."/>
            <person name="Goodwin S."/>
            <person name="Spatafora J."/>
            <person name="Crous P."/>
            <person name="Grigoriev I."/>
        </authorList>
    </citation>
    <scope>NUCLEOTIDE SEQUENCE</scope>
    <source>
        <strain evidence="2">SCOH1-5</strain>
    </source>
</reference>
<keyword evidence="3" id="KW-1185">Reference proteome</keyword>
<evidence type="ECO:0000313" key="3">
    <source>
        <dbReference type="Proteomes" id="UP000799539"/>
    </source>
</evidence>